<name>A0A6J5XAU4_PRUAR</name>
<dbReference type="EMBL" id="CAEKKB010000004">
    <property type="protein sequence ID" value="CAB4309162.1"/>
    <property type="molecule type" value="Genomic_DNA"/>
</dbReference>
<evidence type="ECO:0000313" key="3">
    <source>
        <dbReference type="Proteomes" id="UP000507245"/>
    </source>
</evidence>
<dbReference type="Proteomes" id="UP000507245">
    <property type="component" value="Unassembled WGS sequence"/>
</dbReference>
<keyword evidence="3" id="KW-1185">Reference proteome</keyword>
<gene>
    <name evidence="2" type="ORF">ORAREDHAP_LOCUS30058</name>
</gene>
<evidence type="ECO:0000313" key="2">
    <source>
        <dbReference type="EMBL" id="CAB4309162.1"/>
    </source>
</evidence>
<evidence type="ECO:0000256" key="1">
    <source>
        <dbReference type="SAM" id="SignalP"/>
    </source>
</evidence>
<protein>
    <submittedName>
        <fullName evidence="2">Uncharacterized protein</fullName>
    </submittedName>
</protein>
<feature type="chain" id="PRO_5027063140" evidence="1">
    <location>
        <begin position="17"/>
        <end position="421"/>
    </location>
</feature>
<dbReference type="AlphaFoldDB" id="A0A6J5XAU4"/>
<organism evidence="2 3">
    <name type="scientific">Prunus armeniaca</name>
    <name type="common">Apricot</name>
    <name type="synonym">Armeniaca vulgaris</name>
    <dbReference type="NCBI Taxonomy" id="36596"/>
    <lineage>
        <taxon>Eukaryota</taxon>
        <taxon>Viridiplantae</taxon>
        <taxon>Streptophyta</taxon>
        <taxon>Embryophyta</taxon>
        <taxon>Tracheophyta</taxon>
        <taxon>Spermatophyta</taxon>
        <taxon>Magnoliopsida</taxon>
        <taxon>eudicotyledons</taxon>
        <taxon>Gunneridae</taxon>
        <taxon>Pentapetalae</taxon>
        <taxon>rosids</taxon>
        <taxon>fabids</taxon>
        <taxon>Rosales</taxon>
        <taxon>Rosaceae</taxon>
        <taxon>Amygdaloideae</taxon>
        <taxon>Amygdaleae</taxon>
        <taxon>Prunus</taxon>
    </lineage>
</organism>
<keyword evidence="1" id="KW-0732">Signal</keyword>
<feature type="signal peptide" evidence="1">
    <location>
        <begin position="1"/>
        <end position="16"/>
    </location>
</feature>
<sequence length="421" mass="46036">MAMVMLFLVSLYDANGAPEILNPPLPGASGPPCDPWFASYSLFCTLGTPWLLPAFSSRGCCPPPPSPPPVFVHSLTPLPGLSLVMYPFAAPLQAAIQHAVSLFRVISGVYLTLSLSVITSSNALASHPRVYTSQLCHYVREHVPSRRGFRPLSRASIRWPTDHQNLCFSSLSPFVHAGSIPFWIQLAGQAWPFVPAGFCFLVCWSPVAPRLSFLCLRPSLFAVSLRCPLLIKGGLLLYVSGGVRLLYLHSRSLFPFLARRAAARSPTLPHCRPAGWGGWSPPLPPPPPARTTTECLRLLMGCHASWHSPRSASFTRWHTRALLTPPVTHRFSFLPPRCPPGFGVHHLRPLTFPIGPPFPTVRVFPLAPLSLPSYFFLFFFPSCFPSPRSGALLLPPPRGCGAPCFPPPGSLHALALSLYRP</sequence>
<accession>A0A6J5XAU4</accession>
<reference evidence="3" key="1">
    <citation type="journal article" date="2020" name="Genome Biol.">
        <title>Gamete binning: chromosome-level and haplotype-resolved genome assembly enabled by high-throughput single-cell sequencing of gamete genomes.</title>
        <authorList>
            <person name="Campoy J.A."/>
            <person name="Sun H."/>
            <person name="Goel M."/>
            <person name="Jiao W.-B."/>
            <person name="Folz-Donahue K."/>
            <person name="Wang N."/>
            <person name="Rubio M."/>
            <person name="Liu C."/>
            <person name="Kukat C."/>
            <person name="Ruiz D."/>
            <person name="Huettel B."/>
            <person name="Schneeberger K."/>
        </authorList>
    </citation>
    <scope>NUCLEOTIDE SEQUENCE [LARGE SCALE GENOMIC DNA]</scope>
    <source>
        <strain evidence="3">cv. Rojo Pasion</strain>
    </source>
</reference>
<proteinExistence type="predicted"/>